<comment type="caution">
    <text evidence="2">Lacks conserved residue(s) required for the propagation of feature annotation.</text>
</comment>
<evidence type="ECO:0000256" key="1">
    <source>
        <dbReference type="ARBA" id="ARBA00022553"/>
    </source>
</evidence>
<dbReference type="AlphaFoldDB" id="A0A7S7NXM3"/>
<dbReference type="PANTHER" id="PTHR44591:SF3">
    <property type="entry name" value="RESPONSE REGULATORY DOMAIN-CONTAINING PROTEIN"/>
    <property type="match status" value="1"/>
</dbReference>
<reference evidence="4 5" key="1">
    <citation type="submission" date="2020-10" db="EMBL/GenBank/DDBJ databases">
        <title>Complete genome sequence of Paludibaculum fermentans P105T, a facultatively anaerobic acidobacterium capable of dissimilatory Fe(III) reduction.</title>
        <authorList>
            <person name="Dedysh S.N."/>
            <person name="Beletsky A.V."/>
            <person name="Kulichevskaya I.S."/>
            <person name="Mardanov A.V."/>
            <person name="Ravin N.V."/>
        </authorList>
    </citation>
    <scope>NUCLEOTIDE SEQUENCE [LARGE SCALE GENOMIC DNA]</scope>
    <source>
        <strain evidence="4 5">P105</strain>
    </source>
</reference>
<dbReference type="InterPro" id="IPR050595">
    <property type="entry name" value="Bact_response_regulator"/>
</dbReference>
<dbReference type="PANTHER" id="PTHR44591">
    <property type="entry name" value="STRESS RESPONSE REGULATOR PROTEIN 1"/>
    <property type="match status" value="1"/>
</dbReference>
<accession>A0A7S7NXM3</accession>
<evidence type="ECO:0000313" key="4">
    <source>
        <dbReference type="EMBL" id="QOY91647.1"/>
    </source>
</evidence>
<keyword evidence="1" id="KW-0597">Phosphoprotein</keyword>
<dbReference type="EMBL" id="CP063849">
    <property type="protein sequence ID" value="QOY91647.1"/>
    <property type="molecule type" value="Genomic_DNA"/>
</dbReference>
<evidence type="ECO:0000259" key="3">
    <source>
        <dbReference type="PROSITE" id="PS50110"/>
    </source>
</evidence>
<dbReference type="PROSITE" id="PS50110">
    <property type="entry name" value="RESPONSE_REGULATORY"/>
    <property type="match status" value="1"/>
</dbReference>
<feature type="domain" description="Response regulatory" evidence="3">
    <location>
        <begin position="14"/>
        <end position="126"/>
    </location>
</feature>
<gene>
    <name evidence="4" type="ORF">IRI77_17385</name>
</gene>
<dbReference type="InterPro" id="IPR011006">
    <property type="entry name" value="CheY-like_superfamily"/>
</dbReference>
<proteinExistence type="predicted"/>
<keyword evidence="5" id="KW-1185">Reference proteome</keyword>
<dbReference type="Gene3D" id="3.40.50.2300">
    <property type="match status" value="1"/>
</dbReference>
<evidence type="ECO:0000313" key="5">
    <source>
        <dbReference type="Proteomes" id="UP000593892"/>
    </source>
</evidence>
<dbReference type="Pfam" id="PF00072">
    <property type="entry name" value="Response_reg"/>
    <property type="match status" value="1"/>
</dbReference>
<name>A0A7S7NXM3_PALFE</name>
<dbReference type="SMART" id="SM00448">
    <property type="entry name" value="REC"/>
    <property type="match status" value="1"/>
</dbReference>
<organism evidence="4 5">
    <name type="scientific">Paludibaculum fermentans</name>
    <dbReference type="NCBI Taxonomy" id="1473598"/>
    <lineage>
        <taxon>Bacteria</taxon>
        <taxon>Pseudomonadati</taxon>
        <taxon>Acidobacteriota</taxon>
        <taxon>Terriglobia</taxon>
        <taxon>Bryobacterales</taxon>
        <taxon>Bryobacteraceae</taxon>
        <taxon>Paludibaculum</taxon>
    </lineage>
</organism>
<evidence type="ECO:0000256" key="2">
    <source>
        <dbReference type="PROSITE-ProRule" id="PRU00169"/>
    </source>
</evidence>
<dbReference type="CDD" id="cd00156">
    <property type="entry name" value="REC"/>
    <property type="match status" value="1"/>
</dbReference>
<protein>
    <submittedName>
        <fullName evidence="4">Response regulator</fullName>
    </submittedName>
</protein>
<dbReference type="Proteomes" id="UP000593892">
    <property type="component" value="Chromosome"/>
</dbReference>
<sequence>MSKKRRGRNLRMARVLLADDNPTSRLTLQTVLEAGGYRVDSAASAAEAVGLLDQAEYQLVLSELAMESPEAGLKVLAHARMKDYRPATALVTAWHAGPESKPSQETDVLIEPEDLPELLGKIAMLISTRASRRATRPVK</sequence>
<dbReference type="InterPro" id="IPR001789">
    <property type="entry name" value="Sig_transdc_resp-reg_receiver"/>
</dbReference>
<dbReference type="GO" id="GO:0000160">
    <property type="term" value="P:phosphorelay signal transduction system"/>
    <property type="evidence" value="ECO:0007669"/>
    <property type="project" value="InterPro"/>
</dbReference>
<dbReference type="SUPFAM" id="SSF52172">
    <property type="entry name" value="CheY-like"/>
    <property type="match status" value="1"/>
</dbReference>
<dbReference type="RefSeq" id="WP_194453301.1">
    <property type="nucleotide sequence ID" value="NZ_CP063849.1"/>
</dbReference>
<dbReference type="KEGG" id="pfer:IRI77_17385"/>